<feature type="region of interest" description="Disordered" evidence="1">
    <location>
        <begin position="28"/>
        <end position="67"/>
    </location>
</feature>
<keyword evidence="3" id="KW-1185">Reference proteome</keyword>
<accession>A0ABY1CRC1</accession>
<protein>
    <recommendedName>
        <fullName evidence="4">Right handed beta helix domain-containing protein</fullName>
    </recommendedName>
</protein>
<evidence type="ECO:0000313" key="3">
    <source>
        <dbReference type="Proteomes" id="UP000183760"/>
    </source>
</evidence>
<dbReference type="EMBL" id="FOIB01000009">
    <property type="protein sequence ID" value="SEU33066.1"/>
    <property type="molecule type" value="Genomic_DNA"/>
</dbReference>
<evidence type="ECO:0008006" key="4">
    <source>
        <dbReference type="Google" id="ProtNLM"/>
    </source>
</evidence>
<dbReference type="PROSITE" id="PS51257">
    <property type="entry name" value="PROKAR_LIPOPROTEIN"/>
    <property type="match status" value="1"/>
</dbReference>
<dbReference type="Gene3D" id="2.160.20.10">
    <property type="entry name" value="Single-stranded right-handed beta-helix, Pectin lyase-like"/>
    <property type="match status" value="1"/>
</dbReference>
<organism evidence="2 3">
    <name type="scientific">Myxococcus fulvus</name>
    <dbReference type="NCBI Taxonomy" id="33"/>
    <lineage>
        <taxon>Bacteria</taxon>
        <taxon>Pseudomonadati</taxon>
        <taxon>Myxococcota</taxon>
        <taxon>Myxococcia</taxon>
        <taxon>Myxococcales</taxon>
        <taxon>Cystobacterineae</taxon>
        <taxon>Myxococcaceae</taxon>
        <taxon>Myxococcus</taxon>
    </lineage>
</organism>
<evidence type="ECO:0000256" key="1">
    <source>
        <dbReference type="SAM" id="MobiDB-lite"/>
    </source>
</evidence>
<sequence>MTTRSSIFLAAVGWAVLVVGCGGGGDAGRRAEDPADAGREADAGDISDAGESPDAGPVVDGGSPENPTLGLSCTVGGGCSEFIGSGSGSIWVDGSAAGPERYAGKTLCIKPGTYSYLALHGVKGTAEKPVIVTNCGGQAVFNNTGNSPVGITGASRYLRLTGTGSTHAYGLVAGTAGGNQAHIDLRDGTSDVEIDHVEVRGNPNGGVGIAFRTYPTCAGTWARGTWAQYNTRIHDTYIHDTVYEGIYIGPSHHGWVAGQSYTPGFDCGGGKRVSEADVIGVEVVGNRVENTGNDAIQVGGALEGMTLRRNFIKNYGRNNNSSHSGGITVNPGSKGVIDSNWIETDQPRNTQGIMFQGLGGSLVMNNIIIGARTGTLFNRTTDVNLQIASPRPVAYHHNTVVSSSVEGAYVFCNLMGGNVVTFSNNIVAGAPTTHAGNGNNTACLDLLARTNLVSTQLSAAGFRDAAAKDFHLLSSSAAVDKGVTLTGVVDFDFDGAQRLPPYDYGAYVAAAGIPLVTPPPQVER</sequence>
<dbReference type="InterPro" id="IPR006626">
    <property type="entry name" value="PbH1"/>
</dbReference>
<dbReference type="SMART" id="SM00710">
    <property type="entry name" value="PbH1"/>
    <property type="match status" value="4"/>
</dbReference>
<dbReference type="InterPro" id="IPR011050">
    <property type="entry name" value="Pectin_lyase_fold/virulence"/>
</dbReference>
<dbReference type="RefSeq" id="WP_074957524.1">
    <property type="nucleotide sequence ID" value="NZ_BJXR01000034.1"/>
</dbReference>
<feature type="compositionally biased region" description="Basic and acidic residues" evidence="1">
    <location>
        <begin position="28"/>
        <end position="42"/>
    </location>
</feature>
<dbReference type="SUPFAM" id="SSF51126">
    <property type="entry name" value="Pectin lyase-like"/>
    <property type="match status" value="1"/>
</dbReference>
<comment type="caution">
    <text evidence="2">The sequence shown here is derived from an EMBL/GenBank/DDBJ whole genome shotgun (WGS) entry which is preliminary data.</text>
</comment>
<dbReference type="InterPro" id="IPR012334">
    <property type="entry name" value="Pectin_lyas_fold"/>
</dbReference>
<gene>
    <name evidence="2" type="ORF">SAMN05443572_109227</name>
</gene>
<proteinExistence type="predicted"/>
<evidence type="ECO:0000313" key="2">
    <source>
        <dbReference type="EMBL" id="SEU33066.1"/>
    </source>
</evidence>
<dbReference type="Proteomes" id="UP000183760">
    <property type="component" value="Unassembled WGS sequence"/>
</dbReference>
<reference evidence="2 3" key="1">
    <citation type="submission" date="2016-10" db="EMBL/GenBank/DDBJ databases">
        <authorList>
            <person name="Varghese N."/>
            <person name="Submissions S."/>
        </authorList>
    </citation>
    <scope>NUCLEOTIDE SEQUENCE [LARGE SCALE GENOMIC DNA]</scope>
    <source>
        <strain evidence="2 3">DSM 16525</strain>
    </source>
</reference>
<name>A0ABY1CRC1_MYXFU</name>